<feature type="non-terminal residue" evidence="3">
    <location>
        <position position="299"/>
    </location>
</feature>
<dbReference type="InterPro" id="IPR057207">
    <property type="entry name" value="FBXL15_LRR"/>
</dbReference>
<dbReference type="SUPFAM" id="SSF52047">
    <property type="entry name" value="RNI-like"/>
    <property type="match status" value="1"/>
</dbReference>
<dbReference type="PANTHER" id="PTHR13318">
    <property type="entry name" value="PARTNER OF PAIRED, ISOFORM B-RELATED"/>
    <property type="match status" value="1"/>
</dbReference>
<evidence type="ECO:0000256" key="1">
    <source>
        <dbReference type="SAM" id="MobiDB-lite"/>
    </source>
</evidence>
<dbReference type="VEuPathDB" id="FungiDB:RhiirA1_469291"/>
<dbReference type="VEuPathDB" id="FungiDB:FUN_005924"/>
<dbReference type="EMBL" id="LLXL01004491">
    <property type="protein sequence ID" value="PKK57335.1"/>
    <property type="molecule type" value="Genomic_DNA"/>
</dbReference>
<protein>
    <recommendedName>
        <fullName evidence="2">F-box/LRR-repeat protein 15-like leucin rich repeat domain-containing protein</fullName>
    </recommendedName>
</protein>
<accession>A0A2N1M6R7</accession>
<feature type="domain" description="F-box/LRR-repeat protein 15-like leucin rich repeat" evidence="2">
    <location>
        <begin position="53"/>
        <end position="266"/>
    </location>
</feature>
<name>A0A2N1M6R7_9GLOM</name>
<comment type="caution">
    <text evidence="3">The sequence shown here is derived from an EMBL/GenBank/DDBJ whole genome shotgun (WGS) entry which is preliminary data.</text>
</comment>
<dbReference type="InterPro" id="IPR032675">
    <property type="entry name" value="LRR_dom_sf"/>
</dbReference>
<dbReference type="GO" id="GO:0031146">
    <property type="term" value="P:SCF-dependent proteasomal ubiquitin-dependent protein catabolic process"/>
    <property type="evidence" value="ECO:0007669"/>
    <property type="project" value="TreeGrafter"/>
</dbReference>
<dbReference type="GO" id="GO:0019005">
    <property type="term" value="C:SCF ubiquitin ligase complex"/>
    <property type="evidence" value="ECO:0007669"/>
    <property type="project" value="TreeGrafter"/>
</dbReference>
<dbReference type="VEuPathDB" id="FungiDB:RhiirFUN_001585"/>
<organism evidence="3 4">
    <name type="scientific">Rhizophagus irregularis</name>
    <dbReference type="NCBI Taxonomy" id="588596"/>
    <lineage>
        <taxon>Eukaryota</taxon>
        <taxon>Fungi</taxon>
        <taxon>Fungi incertae sedis</taxon>
        <taxon>Mucoromycota</taxon>
        <taxon>Glomeromycotina</taxon>
        <taxon>Glomeromycetes</taxon>
        <taxon>Glomerales</taxon>
        <taxon>Glomeraceae</taxon>
        <taxon>Rhizophagus</taxon>
    </lineage>
</organism>
<sequence>MCGKNKPAYASNVTHLEITYFHLLSDKKIKTIVDSFLNIIHLNFKESIGFGDRSLFIIAESYPNLRYLNLWEAEAITDKGLCAIIGSCRKLEHLNISYCENISDKSLFEIAENCHDLQEFHFAEAHRITDKSICCILNSCQNLQYLDFAGVMALQNDALIVAIIRASPNLRHLDISHNDIGDEVTEALAHTCYKLEYLDLSSCTFISELSICNVICSCPKIQHLSLGNCNITSKTIKEIAHSCLSLKSLDLEGCENISKKAMDQLNPNIHIEFDEDYCSDSESSSSETKSEDEVAYNND</sequence>
<dbReference type="AlphaFoldDB" id="A0A2N1M6R7"/>
<feature type="region of interest" description="Disordered" evidence="1">
    <location>
        <begin position="277"/>
        <end position="299"/>
    </location>
</feature>
<dbReference type="Gene3D" id="3.80.10.10">
    <property type="entry name" value="Ribonuclease Inhibitor"/>
    <property type="match status" value="2"/>
</dbReference>
<reference evidence="3 4" key="2">
    <citation type="submission" date="2017-10" db="EMBL/GenBank/DDBJ databases">
        <title>Extensive intraspecific genome diversity in a model arbuscular mycorrhizal fungus.</title>
        <authorList>
            <person name="Chen E.C.H."/>
            <person name="Morin E."/>
            <person name="Baudet D."/>
            <person name="Noel J."/>
            <person name="Ndikumana S."/>
            <person name="Charron P."/>
            <person name="St-Onge C."/>
            <person name="Giorgi J."/>
            <person name="Grigoriev I.V."/>
            <person name="Roux C."/>
            <person name="Martin F.M."/>
            <person name="Corradi N."/>
        </authorList>
    </citation>
    <scope>NUCLEOTIDE SEQUENCE [LARGE SCALE GENOMIC DNA]</scope>
    <source>
        <strain evidence="3 4">C2</strain>
    </source>
</reference>
<evidence type="ECO:0000259" key="2">
    <source>
        <dbReference type="Pfam" id="PF25372"/>
    </source>
</evidence>
<gene>
    <name evidence="3" type="ORF">RhiirC2_858255</name>
</gene>
<dbReference type="Pfam" id="PF25372">
    <property type="entry name" value="DUF7885"/>
    <property type="match status" value="1"/>
</dbReference>
<evidence type="ECO:0000313" key="3">
    <source>
        <dbReference type="EMBL" id="PKK57335.1"/>
    </source>
</evidence>
<dbReference type="SMART" id="SM00367">
    <property type="entry name" value="LRR_CC"/>
    <property type="match status" value="8"/>
</dbReference>
<proteinExistence type="predicted"/>
<reference evidence="3 4" key="1">
    <citation type="submission" date="2016-04" db="EMBL/GenBank/DDBJ databases">
        <title>Genome analyses suggest a sexual origin of heterokaryosis in a supposedly ancient asexual fungus.</title>
        <authorList>
            <person name="Ropars J."/>
            <person name="Sedzielewska K."/>
            <person name="Noel J."/>
            <person name="Charron P."/>
            <person name="Farinelli L."/>
            <person name="Marton T."/>
            <person name="Kruger M."/>
            <person name="Pelin A."/>
            <person name="Brachmann A."/>
            <person name="Corradi N."/>
        </authorList>
    </citation>
    <scope>NUCLEOTIDE SEQUENCE [LARGE SCALE GENOMIC DNA]</scope>
    <source>
        <strain evidence="3 4">C2</strain>
    </source>
</reference>
<dbReference type="InterPro" id="IPR006553">
    <property type="entry name" value="Leu-rich_rpt_Cys-con_subtyp"/>
</dbReference>
<evidence type="ECO:0000313" key="4">
    <source>
        <dbReference type="Proteomes" id="UP000233469"/>
    </source>
</evidence>
<dbReference type="Proteomes" id="UP000233469">
    <property type="component" value="Unassembled WGS sequence"/>
</dbReference>